<name>A0A1W6JY67_9CREN</name>
<dbReference type="STRING" id="282676.B6F84_03245"/>
<feature type="domain" description="PNO1 second type I KH" evidence="2">
    <location>
        <begin position="76"/>
        <end position="162"/>
    </location>
</feature>
<dbReference type="PANTHER" id="PTHR12826">
    <property type="entry name" value="RIBONUCLEASE Y"/>
    <property type="match status" value="1"/>
</dbReference>
<evidence type="ECO:0000313" key="4">
    <source>
        <dbReference type="Proteomes" id="UP000193404"/>
    </source>
</evidence>
<dbReference type="OrthoDB" id="7870at2157"/>
<dbReference type="FunFam" id="3.30.1370.10:FF:000076">
    <property type="entry name" value="KH domain protein"/>
    <property type="match status" value="1"/>
</dbReference>
<dbReference type="GO" id="GO:0003723">
    <property type="term" value="F:RNA binding"/>
    <property type="evidence" value="ECO:0007669"/>
    <property type="project" value="UniProtKB-KW"/>
</dbReference>
<keyword evidence="4" id="KW-1185">Reference proteome</keyword>
<evidence type="ECO:0000313" key="3">
    <source>
        <dbReference type="EMBL" id="ARM75144.1"/>
    </source>
</evidence>
<protein>
    <submittedName>
        <fullName evidence="3">RNA-processing protein</fullName>
    </submittedName>
</protein>
<dbReference type="RefSeq" id="WP_148690901.1">
    <property type="nucleotide sequence ID" value="NZ_CP020477.1"/>
</dbReference>
<dbReference type="EMBL" id="CP020477">
    <property type="protein sequence ID" value="ARM75144.1"/>
    <property type="molecule type" value="Genomic_DNA"/>
</dbReference>
<dbReference type="GeneID" id="41589902"/>
<dbReference type="InterPro" id="IPR055211">
    <property type="entry name" value="KH_PNO1_2nd"/>
</dbReference>
<evidence type="ECO:0000259" key="2">
    <source>
        <dbReference type="Pfam" id="PF22891"/>
    </source>
</evidence>
<dbReference type="InterPro" id="IPR019964">
    <property type="entry name" value="KH_domain_protein_archaea"/>
</dbReference>
<dbReference type="NCBIfam" id="TIGR03665">
    <property type="entry name" value="arCOG04150"/>
    <property type="match status" value="1"/>
</dbReference>
<dbReference type="AlphaFoldDB" id="A0A1W6JY67"/>
<dbReference type="InterPro" id="IPR036612">
    <property type="entry name" value="KH_dom_type_1_sf"/>
</dbReference>
<dbReference type="KEGG" id="aman:B6F84_03245"/>
<gene>
    <name evidence="3" type="ORF">B6F84_03245</name>
</gene>
<dbReference type="SUPFAM" id="SSF54791">
    <property type="entry name" value="Eukaryotic type KH-domain (KH-domain type I)"/>
    <property type="match status" value="1"/>
</dbReference>
<dbReference type="PANTHER" id="PTHR12826:SF13">
    <property type="entry name" value="RNA-BINDING PROTEIN PNO1"/>
    <property type="match status" value="1"/>
</dbReference>
<reference evidence="3 4" key="1">
    <citation type="submission" date="2017-03" db="EMBL/GenBank/DDBJ databases">
        <title>Sulfur activation and transportation mechanism of thermophilic Archaea Acidianus manzaensis YN-25.</title>
        <authorList>
            <person name="Ma Y."/>
            <person name="Yang Y."/>
            <person name="Xia J."/>
        </authorList>
    </citation>
    <scope>NUCLEOTIDE SEQUENCE [LARGE SCALE GENOMIC DNA]</scope>
    <source>
        <strain evidence="3 4">YN-25</strain>
    </source>
</reference>
<proteinExistence type="predicted"/>
<keyword evidence="1" id="KW-0694">RNA-binding</keyword>
<accession>A0A1W6JY67</accession>
<dbReference type="Gene3D" id="3.30.1370.10">
    <property type="entry name" value="K Homology domain, type 1"/>
    <property type="match status" value="2"/>
</dbReference>
<dbReference type="Proteomes" id="UP000193404">
    <property type="component" value="Chromosome"/>
</dbReference>
<dbReference type="NCBIfam" id="NF010326">
    <property type="entry name" value="PRK13763.1-1"/>
    <property type="match status" value="1"/>
</dbReference>
<organism evidence="3 4">
    <name type="scientific">Acidianus manzaensis</name>
    <dbReference type="NCBI Taxonomy" id="282676"/>
    <lineage>
        <taxon>Archaea</taxon>
        <taxon>Thermoproteota</taxon>
        <taxon>Thermoprotei</taxon>
        <taxon>Sulfolobales</taxon>
        <taxon>Sulfolobaceae</taxon>
        <taxon>Acidianus</taxon>
    </lineage>
</organism>
<evidence type="ECO:0000256" key="1">
    <source>
        <dbReference type="ARBA" id="ARBA00022884"/>
    </source>
</evidence>
<dbReference type="Pfam" id="PF22891">
    <property type="entry name" value="KH_PNO1_2nd"/>
    <property type="match status" value="1"/>
</dbReference>
<sequence length="178" mass="20061">MFVSTSDEKIRIIQQIIPKLKEISDVDITYDDKTKTFNVNSSSNPYDAMKVVSIIKAIDYGFNVDEALKLMSDDYMLDVIDLKQAIGSNPDALRRIKGRIIGENGKAKKIIQEYTGVLISIKDHIVAIIGIYDQLTIAKKAIELLIEGKEHSTVYKFLDKAEAQLISLASKNRSYNFK</sequence>